<sequence length="102" mass="11230">MGGCAIIGCMLWVLATSPALRDFFMGTTGSAGNKQPPLKFNRLPSFHSYVTPSCGNYVLLRDEPFCGTFKFLRRVGLFSGIKSKDAIAHLFPSISPKRVKRC</sequence>
<keyword evidence="3" id="KW-1185">Reference proteome</keyword>
<feature type="signal peptide" evidence="1">
    <location>
        <begin position="1"/>
        <end position="21"/>
    </location>
</feature>
<dbReference type="EMBL" id="BMAV01004187">
    <property type="protein sequence ID" value="GFY44329.1"/>
    <property type="molecule type" value="Genomic_DNA"/>
</dbReference>
<comment type="caution">
    <text evidence="2">The sequence shown here is derived from an EMBL/GenBank/DDBJ whole genome shotgun (WGS) entry which is preliminary data.</text>
</comment>
<dbReference type="AlphaFoldDB" id="A0A8X7BWB6"/>
<evidence type="ECO:0000313" key="3">
    <source>
        <dbReference type="Proteomes" id="UP000886998"/>
    </source>
</evidence>
<name>A0A8X7BWB6_9ARAC</name>
<keyword evidence="1" id="KW-0732">Signal</keyword>
<gene>
    <name evidence="2" type="ORF">TNIN_364651</name>
</gene>
<feature type="chain" id="PRO_5036498938" description="Secreted protein" evidence="1">
    <location>
        <begin position="22"/>
        <end position="102"/>
    </location>
</feature>
<accession>A0A8X7BWB6</accession>
<protein>
    <recommendedName>
        <fullName evidence="4">Secreted protein</fullName>
    </recommendedName>
</protein>
<evidence type="ECO:0000313" key="2">
    <source>
        <dbReference type="EMBL" id="GFY44329.1"/>
    </source>
</evidence>
<reference evidence="2" key="1">
    <citation type="submission" date="2020-08" db="EMBL/GenBank/DDBJ databases">
        <title>Multicomponent nature underlies the extraordinary mechanical properties of spider dragline silk.</title>
        <authorList>
            <person name="Kono N."/>
            <person name="Nakamura H."/>
            <person name="Mori M."/>
            <person name="Yoshida Y."/>
            <person name="Ohtoshi R."/>
            <person name="Malay A.D."/>
            <person name="Moran D.A.P."/>
            <person name="Tomita M."/>
            <person name="Numata K."/>
            <person name="Arakawa K."/>
        </authorList>
    </citation>
    <scope>NUCLEOTIDE SEQUENCE</scope>
</reference>
<dbReference type="Proteomes" id="UP000886998">
    <property type="component" value="Unassembled WGS sequence"/>
</dbReference>
<proteinExistence type="predicted"/>
<organism evidence="2 3">
    <name type="scientific">Trichonephila inaurata madagascariensis</name>
    <dbReference type="NCBI Taxonomy" id="2747483"/>
    <lineage>
        <taxon>Eukaryota</taxon>
        <taxon>Metazoa</taxon>
        <taxon>Ecdysozoa</taxon>
        <taxon>Arthropoda</taxon>
        <taxon>Chelicerata</taxon>
        <taxon>Arachnida</taxon>
        <taxon>Araneae</taxon>
        <taxon>Araneomorphae</taxon>
        <taxon>Entelegynae</taxon>
        <taxon>Araneoidea</taxon>
        <taxon>Nephilidae</taxon>
        <taxon>Trichonephila</taxon>
        <taxon>Trichonephila inaurata</taxon>
    </lineage>
</organism>
<evidence type="ECO:0000256" key="1">
    <source>
        <dbReference type="SAM" id="SignalP"/>
    </source>
</evidence>
<evidence type="ECO:0008006" key="4">
    <source>
        <dbReference type="Google" id="ProtNLM"/>
    </source>
</evidence>